<gene>
    <name evidence="8" type="primary">LOC101847865</name>
</gene>
<dbReference type="Gene3D" id="3.10.100.10">
    <property type="entry name" value="Mannose-Binding Protein A, subunit A"/>
    <property type="match status" value="1"/>
</dbReference>
<dbReference type="InterPro" id="IPR003598">
    <property type="entry name" value="Ig_sub2"/>
</dbReference>
<feature type="domain" description="Ig-like" evidence="5">
    <location>
        <begin position="304"/>
        <end position="375"/>
    </location>
</feature>
<dbReference type="InterPro" id="IPR001304">
    <property type="entry name" value="C-type_lectin-like"/>
</dbReference>
<dbReference type="InterPro" id="IPR003961">
    <property type="entry name" value="FN3_dom"/>
</dbReference>
<evidence type="ECO:0000259" key="6">
    <source>
        <dbReference type="PROSITE" id="PS50853"/>
    </source>
</evidence>
<dbReference type="Pfam" id="PF13927">
    <property type="entry name" value="Ig_3"/>
    <property type="match status" value="2"/>
</dbReference>
<dbReference type="Pfam" id="PF00059">
    <property type="entry name" value="Lectin_C"/>
    <property type="match status" value="1"/>
</dbReference>
<evidence type="ECO:0000256" key="1">
    <source>
        <dbReference type="ARBA" id="ARBA00022737"/>
    </source>
</evidence>
<evidence type="ECO:0000256" key="3">
    <source>
        <dbReference type="SAM" id="SignalP"/>
    </source>
</evidence>
<dbReference type="InterPro" id="IPR016187">
    <property type="entry name" value="CTDL_fold"/>
</dbReference>
<sequence>MYCLPAGLVLLIFHVSLKVQAQYVYDCPNGWYEQGISCYHFVFYPGRTFKQASVACQVDGAYLLSVSSLAENEFISDWLTRHDQNRANQWWTSGVGQGETMMWQGENSSVISRPELWQDASFQDTQRGQYIVYLFDPIEGRFKWGRQTPGVELPYICEIKRAESYRVLQMDRDHHFGTNYTDPNEVPRGPRFIKQPSSLVVVEDTQETFLECTAQSNPAPSYKWYFLHNSKDSGSDISSNNATQLLLPGDHFTITNGKFLLHRPREERDVGTYQCEALNGLGSILSDPVRISYGYLQEFSNVTPRPVTARQYQGTMISCRAPVHNPALQIQWYKEDAGPNYLRTDLHPHLFVSKNGKLYISETSPMDAGFYHCSVMLIAPLGQDMATDQPPSRLSMGIQLIITGDSALDYGPIIHNDFPLVTPSPSLRGNTLTLECFAYGKLPLHYSWTKDGGGVPEKASLAEHGRWLILPDAQLDDSGNYTCYVTRGGASRDVRNLQLVVEAAPFFIFPLRDQHVDIGRRLSWRCEAMGRPDPVYRWFKNAKPLVSIRDDLTVSHCYPLSRVFQLANGNLVIRNIQLSDQGKYTCVATNSLGQASSDGVLRDTRAGFSGLYVIGAQLRHTGLYTCTATTVDYSSSYSGHLQVRGPPGECAGVYGYVHERTVTLYWTPGPEHGATISTFSVFFNTDFNSTWRVLAQGVPMSEVAMEIKDIKNTRRCRMETPDLKPGSSYRFRVAAFNVYGAGPPSLPSSESLIRQ</sequence>
<accession>A0ABM0ZWR2</accession>
<evidence type="ECO:0000256" key="2">
    <source>
        <dbReference type="ARBA" id="ARBA00023157"/>
    </source>
</evidence>
<feature type="signal peptide" evidence="3">
    <location>
        <begin position="1"/>
        <end position="21"/>
    </location>
</feature>
<dbReference type="SMART" id="SM00034">
    <property type="entry name" value="CLECT"/>
    <property type="match status" value="1"/>
</dbReference>
<dbReference type="Proteomes" id="UP000694888">
    <property type="component" value="Unplaced"/>
</dbReference>
<keyword evidence="3" id="KW-0732">Signal</keyword>
<dbReference type="SUPFAM" id="SSF56436">
    <property type="entry name" value="C-type lectin-like"/>
    <property type="match status" value="1"/>
</dbReference>
<dbReference type="SMART" id="SM00408">
    <property type="entry name" value="IGc2"/>
    <property type="match status" value="3"/>
</dbReference>
<dbReference type="PROSITE" id="PS50835">
    <property type="entry name" value="IG_LIKE"/>
    <property type="match status" value="4"/>
</dbReference>
<feature type="domain" description="C-type lectin" evidence="4">
    <location>
        <begin position="34"/>
        <end position="158"/>
    </location>
</feature>
<dbReference type="PANTHER" id="PTHR44170">
    <property type="entry name" value="PROTEIN SIDEKICK"/>
    <property type="match status" value="1"/>
</dbReference>
<dbReference type="CDD" id="cd00063">
    <property type="entry name" value="FN3"/>
    <property type="match status" value="1"/>
</dbReference>
<dbReference type="CDD" id="cd00037">
    <property type="entry name" value="CLECT"/>
    <property type="match status" value="1"/>
</dbReference>
<dbReference type="InterPro" id="IPR013098">
    <property type="entry name" value="Ig_I-set"/>
</dbReference>
<feature type="chain" id="PRO_5045899878" evidence="3">
    <location>
        <begin position="22"/>
        <end position="755"/>
    </location>
</feature>
<dbReference type="Pfam" id="PF07679">
    <property type="entry name" value="I-set"/>
    <property type="match status" value="1"/>
</dbReference>
<reference evidence="8" key="1">
    <citation type="submission" date="2025-08" db="UniProtKB">
        <authorList>
            <consortium name="RefSeq"/>
        </authorList>
    </citation>
    <scope>IDENTIFICATION</scope>
</reference>
<protein>
    <submittedName>
        <fullName evidence="8">Contactin-5</fullName>
    </submittedName>
</protein>
<keyword evidence="2" id="KW-1015">Disulfide bond</keyword>
<name>A0ABM0ZWR2_APLCA</name>
<evidence type="ECO:0000259" key="5">
    <source>
        <dbReference type="PROSITE" id="PS50835"/>
    </source>
</evidence>
<dbReference type="InterPro" id="IPR007110">
    <property type="entry name" value="Ig-like_dom"/>
</dbReference>
<evidence type="ECO:0000313" key="7">
    <source>
        <dbReference type="Proteomes" id="UP000694888"/>
    </source>
</evidence>
<dbReference type="InterPro" id="IPR016186">
    <property type="entry name" value="C-type_lectin-like/link_sf"/>
</dbReference>
<feature type="domain" description="Ig-like" evidence="5">
    <location>
        <begin position="505"/>
        <end position="602"/>
    </location>
</feature>
<dbReference type="InterPro" id="IPR036179">
    <property type="entry name" value="Ig-like_dom_sf"/>
</dbReference>
<feature type="domain" description="Ig-like" evidence="5">
    <location>
        <begin position="190"/>
        <end position="292"/>
    </location>
</feature>
<evidence type="ECO:0000313" key="8">
    <source>
        <dbReference type="RefSeq" id="XP_012936093.1"/>
    </source>
</evidence>
<dbReference type="SUPFAM" id="SSF49265">
    <property type="entry name" value="Fibronectin type III"/>
    <property type="match status" value="1"/>
</dbReference>
<keyword evidence="1" id="KW-0677">Repeat</keyword>
<dbReference type="InterPro" id="IPR003599">
    <property type="entry name" value="Ig_sub"/>
</dbReference>
<dbReference type="SMART" id="SM00060">
    <property type="entry name" value="FN3"/>
    <property type="match status" value="1"/>
</dbReference>
<feature type="domain" description="Fibronectin type-III" evidence="6">
    <location>
        <begin position="646"/>
        <end position="755"/>
    </location>
</feature>
<dbReference type="InterPro" id="IPR036116">
    <property type="entry name" value="FN3_sf"/>
</dbReference>
<keyword evidence="7" id="KW-1185">Reference proteome</keyword>
<dbReference type="Pfam" id="PF00041">
    <property type="entry name" value="fn3"/>
    <property type="match status" value="1"/>
</dbReference>
<proteinExistence type="predicted"/>
<feature type="domain" description="Ig-like" evidence="5">
    <location>
        <begin position="419"/>
        <end position="500"/>
    </location>
</feature>
<dbReference type="CDD" id="cd00096">
    <property type="entry name" value="Ig"/>
    <property type="match status" value="1"/>
</dbReference>
<dbReference type="SMART" id="SM00409">
    <property type="entry name" value="IG"/>
    <property type="match status" value="4"/>
</dbReference>
<dbReference type="PROSITE" id="PS50041">
    <property type="entry name" value="C_TYPE_LECTIN_2"/>
    <property type="match status" value="1"/>
</dbReference>
<dbReference type="PANTHER" id="PTHR44170:SF6">
    <property type="entry name" value="CONTACTIN"/>
    <property type="match status" value="1"/>
</dbReference>
<organism evidence="7 8">
    <name type="scientific">Aplysia californica</name>
    <name type="common">California sea hare</name>
    <dbReference type="NCBI Taxonomy" id="6500"/>
    <lineage>
        <taxon>Eukaryota</taxon>
        <taxon>Metazoa</taxon>
        <taxon>Spiralia</taxon>
        <taxon>Lophotrochozoa</taxon>
        <taxon>Mollusca</taxon>
        <taxon>Gastropoda</taxon>
        <taxon>Heterobranchia</taxon>
        <taxon>Euthyneura</taxon>
        <taxon>Tectipleura</taxon>
        <taxon>Aplysiida</taxon>
        <taxon>Aplysioidea</taxon>
        <taxon>Aplysiidae</taxon>
        <taxon>Aplysia</taxon>
    </lineage>
</organism>
<dbReference type="SUPFAM" id="SSF48726">
    <property type="entry name" value="Immunoglobulin"/>
    <property type="match status" value="5"/>
</dbReference>
<dbReference type="InterPro" id="IPR013783">
    <property type="entry name" value="Ig-like_fold"/>
</dbReference>
<dbReference type="PROSITE" id="PS50853">
    <property type="entry name" value="FN3"/>
    <property type="match status" value="1"/>
</dbReference>
<evidence type="ECO:0000259" key="4">
    <source>
        <dbReference type="PROSITE" id="PS50041"/>
    </source>
</evidence>
<dbReference type="RefSeq" id="XP_012936093.1">
    <property type="nucleotide sequence ID" value="XM_013080639.1"/>
</dbReference>
<dbReference type="GeneID" id="101847865"/>
<dbReference type="Gene3D" id="2.60.40.10">
    <property type="entry name" value="Immunoglobulins"/>
    <property type="match status" value="5"/>
</dbReference>